<dbReference type="FunFam" id="1.20.120.80:FF:000001">
    <property type="entry name" value="Cytochrome (Ubi)quinol oxidase subunit III"/>
    <property type="match status" value="1"/>
</dbReference>
<gene>
    <name evidence="10" type="ORF">GLW07_07810</name>
</gene>
<feature type="transmembrane region" description="Helical" evidence="8">
    <location>
        <begin position="20"/>
        <end position="42"/>
    </location>
</feature>
<dbReference type="Pfam" id="PF00510">
    <property type="entry name" value="COX3"/>
    <property type="match status" value="1"/>
</dbReference>
<comment type="caution">
    <text evidence="10">The sequence shown here is derived from an EMBL/GenBank/DDBJ whole genome shotgun (WGS) entry which is preliminary data.</text>
</comment>
<dbReference type="GO" id="GO:0004129">
    <property type="term" value="F:cytochrome-c oxidase activity"/>
    <property type="evidence" value="ECO:0007669"/>
    <property type="project" value="InterPro"/>
</dbReference>
<evidence type="ECO:0000256" key="1">
    <source>
        <dbReference type="ARBA" id="ARBA00004651"/>
    </source>
</evidence>
<feature type="transmembrane region" description="Helical" evidence="8">
    <location>
        <begin position="128"/>
        <end position="158"/>
    </location>
</feature>
<feature type="transmembrane region" description="Helical" evidence="8">
    <location>
        <begin position="89"/>
        <end position="108"/>
    </location>
</feature>
<evidence type="ECO:0000313" key="11">
    <source>
        <dbReference type="Proteomes" id="UP000447833"/>
    </source>
</evidence>
<keyword evidence="5 8" id="KW-1133">Transmembrane helix</keyword>
<evidence type="ECO:0000256" key="6">
    <source>
        <dbReference type="ARBA" id="ARBA00023136"/>
    </source>
</evidence>
<keyword evidence="6 8" id="KW-0472">Membrane</keyword>
<dbReference type="Gene3D" id="1.20.120.80">
    <property type="entry name" value="Cytochrome c oxidase, subunit III, four-helix bundle"/>
    <property type="match status" value="1"/>
</dbReference>
<dbReference type="PROSITE" id="PS50253">
    <property type="entry name" value="COX3"/>
    <property type="match status" value="1"/>
</dbReference>
<evidence type="ECO:0000256" key="8">
    <source>
        <dbReference type="SAM" id="Phobius"/>
    </source>
</evidence>
<dbReference type="AlphaFoldDB" id="A0A845EXH1"/>
<dbReference type="PANTHER" id="PTHR11403">
    <property type="entry name" value="CYTOCHROME C OXIDASE SUBUNIT III"/>
    <property type="match status" value="1"/>
</dbReference>
<comment type="subcellular location">
    <subcellularLocation>
        <location evidence="1 7">Cell membrane</location>
        <topology evidence="1 7">Multi-pass membrane protein</topology>
    </subcellularLocation>
</comment>
<dbReference type="InterPro" id="IPR000298">
    <property type="entry name" value="Cyt_c_oxidase-like_su3"/>
</dbReference>
<evidence type="ECO:0000256" key="2">
    <source>
        <dbReference type="ARBA" id="ARBA00010581"/>
    </source>
</evidence>
<feature type="transmembrane region" description="Helical" evidence="8">
    <location>
        <begin position="170"/>
        <end position="194"/>
    </location>
</feature>
<evidence type="ECO:0000256" key="5">
    <source>
        <dbReference type="ARBA" id="ARBA00022989"/>
    </source>
</evidence>
<reference evidence="10 11" key="1">
    <citation type="submission" date="2019-11" db="EMBL/GenBank/DDBJ databases">
        <title>Genome sequences of 17 halophilic strains isolated from different environments.</title>
        <authorList>
            <person name="Furrow R.E."/>
        </authorList>
    </citation>
    <scope>NUCLEOTIDE SEQUENCE [LARGE SCALE GENOMIC DNA]</scope>
    <source>
        <strain evidence="10 11">22506_14_FS</strain>
    </source>
</reference>
<dbReference type="Proteomes" id="UP000447833">
    <property type="component" value="Unassembled WGS sequence"/>
</dbReference>
<proteinExistence type="inferred from homology"/>
<dbReference type="InterPro" id="IPR013833">
    <property type="entry name" value="Cyt_c_oxidase_su3_a-hlx"/>
</dbReference>
<dbReference type="InterPro" id="IPR035973">
    <property type="entry name" value="Cyt_c_oxidase_su3-like_sf"/>
</dbReference>
<keyword evidence="3" id="KW-1003">Cell membrane</keyword>
<evidence type="ECO:0000256" key="7">
    <source>
        <dbReference type="RuleBase" id="RU003376"/>
    </source>
</evidence>
<dbReference type="GO" id="GO:0005886">
    <property type="term" value="C:plasma membrane"/>
    <property type="evidence" value="ECO:0007669"/>
    <property type="project" value="UniProtKB-SubCell"/>
</dbReference>
<sequence length="197" mass="22251">METMSVQKHLNHKQAQMNILAFWFLIGAEIVVFGCLFGIYLAVKSLTGQGPTPDELFKLNEIMLSTVVLLTSSFTCAIAVYFLKLSKKLSTLLFFLITILLGLAFIGLEIREFTLYVEEGAKISTSAFLGAFYLLLGTHGFHVLYGVIWISLLLVQLWLKGINQETAPKLFIASLYWHFIDVIWVMIFTIVYLIGKV</sequence>
<organism evidence="10 11">
    <name type="scientific">Guptibacillus hwajinpoensis</name>
    <dbReference type="NCBI Taxonomy" id="208199"/>
    <lineage>
        <taxon>Bacteria</taxon>
        <taxon>Bacillati</taxon>
        <taxon>Bacillota</taxon>
        <taxon>Bacilli</taxon>
        <taxon>Bacillales</taxon>
        <taxon>Guptibacillaceae</taxon>
        <taxon>Guptibacillus</taxon>
    </lineage>
</organism>
<protein>
    <submittedName>
        <fullName evidence="10">Cytochrome o ubiquinol oxidase subunit III</fullName>
    </submittedName>
</protein>
<evidence type="ECO:0000256" key="4">
    <source>
        <dbReference type="ARBA" id="ARBA00022692"/>
    </source>
</evidence>
<dbReference type="GO" id="GO:0019646">
    <property type="term" value="P:aerobic electron transport chain"/>
    <property type="evidence" value="ECO:0007669"/>
    <property type="project" value="InterPro"/>
</dbReference>
<name>A0A845EXH1_9BACL</name>
<dbReference type="SUPFAM" id="SSF81452">
    <property type="entry name" value="Cytochrome c oxidase subunit III-like"/>
    <property type="match status" value="1"/>
</dbReference>
<dbReference type="EMBL" id="WMEY01000002">
    <property type="protein sequence ID" value="MYL63260.1"/>
    <property type="molecule type" value="Genomic_DNA"/>
</dbReference>
<comment type="similarity">
    <text evidence="2 7">Belongs to the cytochrome c oxidase subunit 3 family.</text>
</comment>
<evidence type="ECO:0000259" key="9">
    <source>
        <dbReference type="PROSITE" id="PS50253"/>
    </source>
</evidence>
<keyword evidence="4 7" id="KW-0812">Transmembrane</keyword>
<feature type="domain" description="Heme-copper oxidase subunit III family profile" evidence="9">
    <location>
        <begin position="1"/>
        <end position="196"/>
    </location>
</feature>
<evidence type="ECO:0000313" key="10">
    <source>
        <dbReference type="EMBL" id="MYL63260.1"/>
    </source>
</evidence>
<accession>A0A845EXH1</accession>
<evidence type="ECO:0000256" key="3">
    <source>
        <dbReference type="ARBA" id="ARBA00022475"/>
    </source>
</evidence>
<dbReference type="InterPro" id="IPR024791">
    <property type="entry name" value="Cyt_c/ubiquinol_Oxase_su3"/>
</dbReference>
<feature type="transmembrane region" description="Helical" evidence="8">
    <location>
        <begin position="62"/>
        <end position="82"/>
    </location>
</feature>
<dbReference type="RefSeq" id="WP_160918906.1">
    <property type="nucleotide sequence ID" value="NZ_WMEY01000002.1"/>
</dbReference>
<dbReference type="PANTHER" id="PTHR11403:SF2">
    <property type="entry name" value="CYTOCHROME BO(3) UBIQUINOL OXIDASE SUBUNIT 3"/>
    <property type="match status" value="1"/>
</dbReference>